<name>A0A0U3E2D4_9BURK</name>
<dbReference type="STRING" id="76731.RD2015_2869"/>
<dbReference type="KEGG" id="rdp:RD2015_2869"/>
<gene>
    <name evidence="1" type="ORF">RD2015_2869</name>
</gene>
<organism evidence="1 2">
    <name type="scientific">Roseateles depolymerans</name>
    <dbReference type="NCBI Taxonomy" id="76731"/>
    <lineage>
        <taxon>Bacteria</taxon>
        <taxon>Pseudomonadati</taxon>
        <taxon>Pseudomonadota</taxon>
        <taxon>Betaproteobacteria</taxon>
        <taxon>Burkholderiales</taxon>
        <taxon>Sphaerotilaceae</taxon>
        <taxon>Roseateles</taxon>
    </lineage>
</organism>
<dbReference type="EMBL" id="CP013729">
    <property type="protein sequence ID" value="ALV07333.1"/>
    <property type="molecule type" value="Genomic_DNA"/>
</dbReference>
<keyword evidence="2" id="KW-1185">Reference proteome</keyword>
<dbReference type="AlphaFoldDB" id="A0A0U3E2D4"/>
<evidence type="ECO:0000313" key="1">
    <source>
        <dbReference type="EMBL" id="ALV07333.1"/>
    </source>
</evidence>
<dbReference type="Proteomes" id="UP000060699">
    <property type="component" value="Chromosome"/>
</dbReference>
<accession>A0A0U3E2D4</accession>
<proteinExistence type="predicted"/>
<sequence length="129" mass="14258">MTAFASTAPRRRPPEMKVKTCDVNAFQQELNEWRGCAASFNAYSDDHDRFVLKLAKQDAQQEPVGIAFFYCSYLDGPSSWSAVNLVVHPALRDDGSPGYEVCDTAAGFVVRFASASLYGNEEAVLPERN</sequence>
<evidence type="ECO:0000313" key="2">
    <source>
        <dbReference type="Proteomes" id="UP000060699"/>
    </source>
</evidence>
<reference evidence="1 2" key="1">
    <citation type="submission" date="2015-12" db="EMBL/GenBank/DDBJ databases">
        <title>Complete genome of Roseateles depolymerans KCTC 42856.</title>
        <authorList>
            <person name="Kim K.M."/>
        </authorList>
    </citation>
    <scope>NUCLEOTIDE SEQUENCE [LARGE SCALE GENOMIC DNA]</scope>
    <source>
        <strain evidence="1 2">KCTC 42856</strain>
    </source>
</reference>
<protein>
    <submittedName>
        <fullName evidence="1">Uncharacterized protein</fullName>
    </submittedName>
</protein>